<dbReference type="Pfam" id="PF17784">
    <property type="entry name" value="Sulfotransfer_4"/>
    <property type="match status" value="1"/>
</dbReference>
<proteinExistence type="predicted"/>
<dbReference type="PANTHER" id="PTHR36978:SF4">
    <property type="entry name" value="P-LOOP CONTAINING NUCLEOSIDE TRIPHOSPHATE HYDROLASE PROTEIN"/>
    <property type="match status" value="1"/>
</dbReference>
<dbReference type="PANTHER" id="PTHR36978">
    <property type="entry name" value="P-LOOP CONTAINING NUCLEOTIDE TRIPHOSPHATE HYDROLASE"/>
    <property type="match status" value="1"/>
</dbReference>
<evidence type="ECO:0000313" key="3">
    <source>
        <dbReference type="Proteomes" id="UP000315344"/>
    </source>
</evidence>
<reference evidence="2 3" key="1">
    <citation type="journal article" date="2017" name="Nat. Commun.">
        <title>In situ click chemistry generation of cyclooxygenase-2 inhibitors.</title>
        <authorList>
            <person name="Bhardwaj A."/>
            <person name="Kaur J."/>
            <person name="Wuest M."/>
            <person name="Wuest F."/>
        </authorList>
    </citation>
    <scope>NUCLEOTIDE SEQUENCE [LARGE SCALE GENOMIC DNA]</scope>
    <source>
        <strain evidence="2">S2_012_000_R3_94</strain>
    </source>
</reference>
<dbReference type="SUPFAM" id="SSF52540">
    <property type="entry name" value="P-loop containing nucleoside triphosphate hydrolases"/>
    <property type="match status" value="1"/>
</dbReference>
<dbReference type="InterPro" id="IPR027417">
    <property type="entry name" value="P-loop_NTPase"/>
</dbReference>
<gene>
    <name evidence="2" type="ORF">DI616_09415</name>
</gene>
<dbReference type="Gene3D" id="3.40.50.300">
    <property type="entry name" value="P-loop containing nucleotide triphosphate hydrolases"/>
    <property type="match status" value="1"/>
</dbReference>
<sequence>MLPKIFVIGFNKCGTTSLHKMFRRAGLISSHYRHHHADGKSVILGEKIAQNAAAGLPLLSGIGDATAYSDMDMCDKRDYLSGIGHFRLLDRQYPGSRFILNTRDPYNWLTSRCRHFNGGYLRRAMVQAGISDIRAMRDIWLHDWHAHHAALQVHFATRKDQFLIFDIETDSPRKLCDFLPEYGLKPGQWRHHNRTPEDYPQPEAAPVP</sequence>
<name>A0A533I9H2_PARDE</name>
<feature type="region of interest" description="Disordered" evidence="1">
    <location>
        <begin position="189"/>
        <end position="208"/>
    </location>
</feature>
<dbReference type="EMBL" id="VAFL01000006">
    <property type="protein sequence ID" value="TKW66700.1"/>
    <property type="molecule type" value="Genomic_DNA"/>
</dbReference>
<evidence type="ECO:0000256" key="1">
    <source>
        <dbReference type="SAM" id="MobiDB-lite"/>
    </source>
</evidence>
<dbReference type="InterPro" id="IPR040632">
    <property type="entry name" value="Sulfotransfer_4"/>
</dbReference>
<evidence type="ECO:0000313" key="2">
    <source>
        <dbReference type="EMBL" id="TKW66700.1"/>
    </source>
</evidence>
<organism evidence="2 3">
    <name type="scientific">Paracoccus denitrificans</name>
    <dbReference type="NCBI Taxonomy" id="266"/>
    <lineage>
        <taxon>Bacteria</taxon>
        <taxon>Pseudomonadati</taxon>
        <taxon>Pseudomonadota</taxon>
        <taxon>Alphaproteobacteria</taxon>
        <taxon>Rhodobacterales</taxon>
        <taxon>Paracoccaceae</taxon>
        <taxon>Paracoccus</taxon>
    </lineage>
</organism>
<evidence type="ECO:0008006" key="4">
    <source>
        <dbReference type="Google" id="ProtNLM"/>
    </source>
</evidence>
<dbReference type="AlphaFoldDB" id="A0A533I9H2"/>
<accession>A0A533I9H2</accession>
<dbReference type="Proteomes" id="UP000315344">
    <property type="component" value="Unassembled WGS sequence"/>
</dbReference>
<comment type="caution">
    <text evidence="2">The sequence shown here is derived from an EMBL/GenBank/DDBJ whole genome shotgun (WGS) entry which is preliminary data.</text>
</comment>
<protein>
    <recommendedName>
        <fullName evidence="4">Sulfotransferase family protein</fullName>
    </recommendedName>
</protein>